<evidence type="ECO:0000256" key="4">
    <source>
        <dbReference type="ARBA" id="ARBA00022719"/>
    </source>
</evidence>
<protein>
    <submittedName>
        <fullName evidence="14">NAD-dependent epimerase/dehydratase family protein</fullName>
    </submittedName>
</protein>
<feature type="transmembrane region" description="Helical" evidence="10">
    <location>
        <begin position="747"/>
        <end position="767"/>
    </location>
</feature>
<sequence length="824" mass="90519">MGEPTTKPLVLMTGAGGNIGKRLCRALEQDYRIVGFDRKYDGDEVCEIIEADLTDDSSMALAVQKLRKEHGDRIASVIHLAAYFDFSGKDRPLYEEVNVQGSRRLLEHLADFHVEQLVYSGTMLVHRAGTPGETITEDAPIEPGWAYPQSKARAETAIRKAAGDETKLAFLHLAGLYDEETAVPTLSHQIARVYERGLKSRFYAGDPNAGQAFIHIEDMTDAIKRAVDRRGDLAPDETILVGEPHAMSYNALQHRLGNLIHGERKWYTLNMPKPFAKTAAWVETESEPLVPDALDEGEKPFIRPFMIDLSSDHYALDIAKAQTLLGWTPKHRIEDNLEGLVAKLKADPLAWFHDNGITPPVWMRSAEARGCDPEDIRKTHEGDYRARHRAGLWAPWANMGLGVWILFSPPLLGYDSLGMTISDVLSGFALLAAAFLSLSWRMNMARWACAVIGIWILFAPLVFWTESGAAYLNSTLVGMLVTAFALAVGPPPGVSPMAAQTGPTIPKGWDYSPSDWFQRLPVILLAVVGLIASRYMTAYQLGAIDAVWDPFFSGTVPGKNGTEDIITSSVSEAWPIPDAGLGALTYALEIVVGVIGSSRRWRTMPWLVALFGIMIIPLGAVSIFFIIIQPILIGTYCTICLIAAAAMLFQIPYSIDEVIATYQFLKRRHKAGQPWMKVFFTGDTDEGPDEKIVDDFERGPGAIVAEMVVGGMTYPWSLWASMALGVVLMLSPIVITWDNGMAGVNHVVGALVLTFTVTALAIAARAVRFMNALLGVVLMFAPFMTGASLWLMGFSFLMGAALIALSIPKGNVDQNYDDWNRLIV</sequence>
<comment type="subcellular location">
    <subcellularLocation>
        <location evidence="1">Membrane</location>
        <topology evidence="1">Multi-pass membrane protein</topology>
    </subcellularLocation>
</comment>
<dbReference type="Pfam" id="PF01370">
    <property type="entry name" value="Epimerase"/>
    <property type="match status" value="1"/>
</dbReference>
<evidence type="ECO:0000259" key="11">
    <source>
        <dbReference type="Pfam" id="PF01370"/>
    </source>
</evidence>
<dbReference type="InterPro" id="IPR005530">
    <property type="entry name" value="SPW"/>
</dbReference>
<evidence type="ECO:0000256" key="7">
    <source>
        <dbReference type="ARBA" id="ARBA00023136"/>
    </source>
</evidence>
<feature type="transmembrane region" description="Helical" evidence="10">
    <location>
        <begin position="716"/>
        <end position="735"/>
    </location>
</feature>
<dbReference type="Proteomes" id="UP001595632">
    <property type="component" value="Unassembled WGS sequence"/>
</dbReference>
<evidence type="ECO:0000256" key="6">
    <source>
        <dbReference type="ARBA" id="ARBA00023002"/>
    </source>
</evidence>
<dbReference type="InterPro" id="IPR012932">
    <property type="entry name" value="VKOR"/>
</dbReference>
<feature type="domain" description="SPW repeat-containing integral membrane" evidence="12">
    <location>
        <begin position="393"/>
        <end position="486"/>
    </location>
</feature>
<evidence type="ECO:0000259" key="12">
    <source>
        <dbReference type="Pfam" id="PF03779"/>
    </source>
</evidence>
<feature type="transmembrane region" description="Helical" evidence="10">
    <location>
        <begin position="445"/>
        <end position="464"/>
    </location>
</feature>
<name>A0ABV7GJE0_9RHOB</name>
<organism evidence="14 15">
    <name type="scientific">Psychromarinibacter halotolerans</name>
    <dbReference type="NCBI Taxonomy" id="1775175"/>
    <lineage>
        <taxon>Bacteria</taxon>
        <taxon>Pseudomonadati</taxon>
        <taxon>Pseudomonadota</taxon>
        <taxon>Alphaproteobacteria</taxon>
        <taxon>Rhodobacterales</taxon>
        <taxon>Paracoccaceae</taxon>
        <taxon>Psychromarinibacter</taxon>
    </lineage>
</organism>
<dbReference type="SUPFAM" id="SSF51735">
    <property type="entry name" value="NAD(P)-binding Rossmann-fold domains"/>
    <property type="match status" value="1"/>
</dbReference>
<evidence type="ECO:0000313" key="15">
    <source>
        <dbReference type="Proteomes" id="UP001595632"/>
    </source>
</evidence>
<comment type="caution">
    <text evidence="14">The sequence shown here is derived from an EMBL/GenBank/DDBJ whole genome shotgun (WGS) entry which is preliminary data.</text>
</comment>
<feature type="transmembrane region" description="Helical" evidence="10">
    <location>
        <begin position="522"/>
        <end position="542"/>
    </location>
</feature>
<proteinExistence type="inferred from homology"/>
<feature type="transmembrane region" description="Helical" evidence="10">
    <location>
        <begin position="635"/>
        <end position="655"/>
    </location>
</feature>
<evidence type="ECO:0000259" key="13">
    <source>
        <dbReference type="Pfam" id="PF07884"/>
    </source>
</evidence>
<reference evidence="15" key="1">
    <citation type="journal article" date="2019" name="Int. J. Syst. Evol. Microbiol.">
        <title>The Global Catalogue of Microorganisms (GCM) 10K type strain sequencing project: providing services to taxonomists for standard genome sequencing and annotation.</title>
        <authorList>
            <consortium name="The Broad Institute Genomics Platform"/>
            <consortium name="The Broad Institute Genome Sequencing Center for Infectious Disease"/>
            <person name="Wu L."/>
            <person name="Ma J."/>
        </authorList>
    </citation>
    <scope>NUCLEOTIDE SEQUENCE [LARGE SCALE GENOMIC DNA]</scope>
    <source>
        <strain evidence="15">KCTC 52366</strain>
    </source>
</reference>
<dbReference type="RefSeq" id="WP_275632055.1">
    <property type="nucleotide sequence ID" value="NZ_JARGYD010000002.1"/>
</dbReference>
<keyword evidence="4" id="KW-0874">Quinone</keyword>
<dbReference type="CDD" id="cd12919">
    <property type="entry name" value="VKOR_2"/>
    <property type="match status" value="1"/>
</dbReference>
<accession>A0ABV7GJE0</accession>
<feature type="transmembrane region" description="Helical" evidence="10">
    <location>
        <begin position="606"/>
        <end position="628"/>
    </location>
</feature>
<evidence type="ECO:0000256" key="9">
    <source>
        <dbReference type="ARBA" id="ARBA00023284"/>
    </source>
</evidence>
<dbReference type="Pfam" id="PF03779">
    <property type="entry name" value="SPW"/>
    <property type="match status" value="1"/>
</dbReference>
<feature type="transmembrane region" description="Helical" evidence="10">
    <location>
        <begin position="470"/>
        <end position="488"/>
    </location>
</feature>
<gene>
    <name evidence="14" type="ORF">ACFOGP_03185</name>
</gene>
<keyword evidence="3 10" id="KW-0812">Transmembrane</keyword>
<keyword evidence="7 10" id="KW-0472">Membrane</keyword>
<keyword evidence="5 10" id="KW-1133">Transmembrane helix</keyword>
<keyword evidence="15" id="KW-1185">Reference proteome</keyword>
<dbReference type="Gene3D" id="3.40.50.720">
    <property type="entry name" value="NAD(P)-binding Rossmann-like Domain"/>
    <property type="match status" value="1"/>
</dbReference>
<evidence type="ECO:0000313" key="14">
    <source>
        <dbReference type="EMBL" id="MFC3141693.1"/>
    </source>
</evidence>
<evidence type="ECO:0000256" key="8">
    <source>
        <dbReference type="ARBA" id="ARBA00023157"/>
    </source>
</evidence>
<evidence type="ECO:0000256" key="2">
    <source>
        <dbReference type="ARBA" id="ARBA00006214"/>
    </source>
</evidence>
<feature type="transmembrane region" description="Helical" evidence="10">
    <location>
        <begin position="419"/>
        <end position="438"/>
    </location>
</feature>
<evidence type="ECO:0000256" key="5">
    <source>
        <dbReference type="ARBA" id="ARBA00022989"/>
    </source>
</evidence>
<feature type="transmembrane region" description="Helical" evidence="10">
    <location>
        <begin position="390"/>
        <end position="407"/>
    </location>
</feature>
<evidence type="ECO:0000256" key="3">
    <source>
        <dbReference type="ARBA" id="ARBA00022692"/>
    </source>
</evidence>
<dbReference type="Pfam" id="PF07884">
    <property type="entry name" value="VKOR"/>
    <property type="match status" value="1"/>
</dbReference>
<dbReference type="InterPro" id="IPR050177">
    <property type="entry name" value="Lipid_A_modif_metabolic_enz"/>
</dbReference>
<dbReference type="EMBL" id="JBHRTB010000010">
    <property type="protein sequence ID" value="MFC3141693.1"/>
    <property type="molecule type" value="Genomic_DNA"/>
</dbReference>
<dbReference type="Gene3D" id="1.20.1440.130">
    <property type="entry name" value="VKOR domain"/>
    <property type="match status" value="1"/>
</dbReference>
<feature type="domain" description="Vitamin K epoxide reductase" evidence="13">
    <location>
        <begin position="521"/>
        <end position="654"/>
    </location>
</feature>
<dbReference type="PANTHER" id="PTHR43245">
    <property type="entry name" value="BIFUNCTIONAL POLYMYXIN RESISTANCE PROTEIN ARNA"/>
    <property type="match status" value="1"/>
</dbReference>
<keyword evidence="8" id="KW-1015">Disulfide bond</keyword>
<dbReference type="InterPro" id="IPR036291">
    <property type="entry name" value="NAD(P)-bd_dom_sf"/>
</dbReference>
<keyword evidence="6" id="KW-0560">Oxidoreductase</keyword>
<evidence type="ECO:0000256" key="1">
    <source>
        <dbReference type="ARBA" id="ARBA00004141"/>
    </source>
</evidence>
<keyword evidence="9" id="KW-0676">Redox-active center</keyword>
<feature type="domain" description="NAD-dependent epimerase/dehydratase" evidence="11">
    <location>
        <begin position="10"/>
        <end position="241"/>
    </location>
</feature>
<comment type="similarity">
    <text evidence="2">Belongs to the VKOR family.</text>
</comment>
<dbReference type="InterPro" id="IPR001509">
    <property type="entry name" value="Epimerase_deHydtase"/>
</dbReference>
<dbReference type="InterPro" id="IPR038354">
    <property type="entry name" value="VKOR_sf"/>
</dbReference>
<evidence type="ECO:0000256" key="10">
    <source>
        <dbReference type="SAM" id="Phobius"/>
    </source>
</evidence>